<dbReference type="InterPro" id="IPR031826">
    <property type="entry name" value="IC97/Casc1_N"/>
</dbReference>
<dbReference type="GO" id="GO:0048487">
    <property type="term" value="F:beta-tubulin binding"/>
    <property type="evidence" value="ECO:0007669"/>
    <property type="project" value="TreeGrafter"/>
</dbReference>
<dbReference type="PANTHER" id="PTHR20929:SF11">
    <property type="entry name" value="DYNEIN AXONEMAL INTERMEDIATE CHAIN 7"/>
    <property type="match status" value="1"/>
</dbReference>
<reference evidence="5" key="2">
    <citation type="submission" date="2014-07" db="EMBL/GenBank/DDBJ databases">
        <authorList>
            <person name="Hull J."/>
        </authorList>
    </citation>
    <scope>NUCLEOTIDE SEQUENCE</scope>
</reference>
<dbReference type="Pfam" id="PF12366">
    <property type="entry name" value="Casc1_C"/>
    <property type="match status" value="1"/>
</dbReference>
<dbReference type="InterPro" id="IPR022110">
    <property type="entry name" value="CASC1_C"/>
</dbReference>
<evidence type="ECO:0000256" key="1">
    <source>
        <dbReference type="ARBA" id="ARBA00024332"/>
    </source>
</evidence>
<feature type="compositionally biased region" description="Basic and acidic residues" evidence="2">
    <location>
        <begin position="21"/>
        <end position="56"/>
    </location>
</feature>
<comment type="similarity">
    <text evidence="1">Belongs to the DNAI7 family.</text>
</comment>
<dbReference type="EMBL" id="GBHO01011435">
    <property type="protein sequence ID" value="JAG32169.1"/>
    <property type="molecule type" value="Transcribed_RNA"/>
</dbReference>
<feature type="domain" description="IC97/Casc1 N-terminal" evidence="4">
    <location>
        <begin position="64"/>
        <end position="243"/>
    </location>
</feature>
<organism evidence="5">
    <name type="scientific">Lygus hesperus</name>
    <name type="common">Western plant bug</name>
    <dbReference type="NCBI Taxonomy" id="30085"/>
    <lineage>
        <taxon>Eukaryota</taxon>
        <taxon>Metazoa</taxon>
        <taxon>Ecdysozoa</taxon>
        <taxon>Arthropoda</taxon>
        <taxon>Hexapoda</taxon>
        <taxon>Insecta</taxon>
        <taxon>Pterygota</taxon>
        <taxon>Neoptera</taxon>
        <taxon>Paraneoptera</taxon>
        <taxon>Hemiptera</taxon>
        <taxon>Heteroptera</taxon>
        <taxon>Panheteroptera</taxon>
        <taxon>Cimicomorpha</taxon>
        <taxon>Miridae</taxon>
        <taxon>Mirini</taxon>
        <taxon>Lygus</taxon>
    </lineage>
</organism>
<dbReference type="AlphaFoldDB" id="A0A0A9YJ18"/>
<feature type="compositionally biased region" description="Basic residues" evidence="2">
    <location>
        <begin position="1012"/>
        <end position="1030"/>
    </location>
</feature>
<feature type="region of interest" description="Disordered" evidence="2">
    <location>
        <begin position="1001"/>
        <end position="1041"/>
    </location>
</feature>
<protein>
    <submittedName>
        <fullName evidence="5">Cancer susceptibility candidate protein 1</fullName>
    </submittedName>
</protein>
<dbReference type="GO" id="GO:0005930">
    <property type="term" value="C:axoneme"/>
    <property type="evidence" value="ECO:0007669"/>
    <property type="project" value="TreeGrafter"/>
</dbReference>
<dbReference type="GO" id="GO:0008017">
    <property type="term" value="F:microtubule binding"/>
    <property type="evidence" value="ECO:0007669"/>
    <property type="project" value="TreeGrafter"/>
</dbReference>
<dbReference type="Pfam" id="PF15927">
    <property type="entry name" value="Casc1_N"/>
    <property type="match status" value="1"/>
</dbReference>
<name>A0A0A9YJ18_LYGHE</name>
<evidence type="ECO:0000313" key="5">
    <source>
        <dbReference type="EMBL" id="JAG32169.1"/>
    </source>
</evidence>
<reference evidence="5" key="1">
    <citation type="journal article" date="2014" name="PLoS ONE">
        <title>Transcriptome-Based Identification of ABC Transporters in the Western Tarnished Plant Bug Lygus hesperus.</title>
        <authorList>
            <person name="Hull J.J."/>
            <person name="Chaney K."/>
            <person name="Geib S.M."/>
            <person name="Fabrick J.A."/>
            <person name="Brent C.S."/>
            <person name="Walsh D."/>
            <person name="Lavine L.C."/>
        </authorList>
    </citation>
    <scope>NUCLEOTIDE SEQUENCE</scope>
</reference>
<evidence type="ECO:0000313" key="6">
    <source>
        <dbReference type="EMBL" id="JAG52864.1"/>
    </source>
</evidence>
<feature type="region of interest" description="Disordered" evidence="2">
    <location>
        <begin position="504"/>
        <end position="530"/>
    </location>
</feature>
<evidence type="ECO:0000259" key="4">
    <source>
        <dbReference type="Pfam" id="PF15927"/>
    </source>
</evidence>
<gene>
    <name evidence="5" type="primary">Casc1</name>
    <name evidence="5" type="ORF">CM83_1665</name>
</gene>
<proteinExistence type="inferred from homology"/>
<feature type="compositionally biased region" description="Low complexity" evidence="2">
    <location>
        <begin position="569"/>
        <end position="579"/>
    </location>
</feature>
<feature type="region of interest" description="Disordered" evidence="2">
    <location>
        <begin position="1"/>
        <end position="56"/>
    </location>
</feature>
<dbReference type="InterPro" id="IPR023247">
    <property type="entry name" value="IC97/Dnai7-like"/>
</dbReference>
<feature type="region of interest" description="Disordered" evidence="2">
    <location>
        <begin position="378"/>
        <end position="397"/>
    </location>
</feature>
<evidence type="ECO:0000256" key="2">
    <source>
        <dbReference type="SAM" id="MobiDB-lite"/>
    </source>
</evidence>
<evidence type="ECO:0000259" key="3">
    <source>
        <dbReference type="Pfam" id="PF12366"/>
    </source>
</evidence>
<sequence>KKEKKKKKDKTRLSSKTSNADSRETGSDDSMDAKDKKKEKTKPLTRKERENMKKQEKALKEKIIQLRKEADQLLADLKATEEAAQKKAENEANEQNKRINVLTGIIENFKFAKARLIHEHNKRREKEIWERYIDTNQMPYPEVNSNMHTHLYLWNASKLYEEIELALPKCDSYISIFNILDDLIEDPIYAQKETLSNWKETRDQWRAQIFGKLDKACFNMIKDLEANFEKETGDQAIIFNYEDWTDHIKIAMTAWVQDNESSNVLKVSPKFAFSSLNVHIVMPAAYRKDSFVFRIIYLDQDFLSDSSLTFYSPEGLHMEGDMLEEIKRCFESKSDAKASVADREREKVRIAKQKVTEAQTAAQMAEKSFETLQMKTKKSQNIVDETPEQPEEVKEPIKKKKVRELAINLDGGSEMIVGSLYAGKRPKGIFSEGDGIKSIMHSEGNQRALDAISLRSGMRKKVQERMKKWSKTSEEELCSNVFYTRSMISLTERHRKVEVKKDSELCFEQPDDNESNKSENSEEESEASFDSLELMFGRNEEDETVCKSVKTLVRNTTIMTRDSKLRPQSKSVMSSSTVRSGRKRGRSIASMKKLTEESDDMQQTASEIYEVKEDLRQEKYMGSLIIQEIPDRRHHVNLRAFYTIGGIYYLDVILHESQPKPLKNGSTVQIFYGEHNIKRYNYKYDYVPPPPTIPSDDPDVPPPMDQGLQHLLHIRVPLPKNILFSGSKPFVALWDREQKYWSKQHVHHFEIDLATKTATFEVGRIWPFAFFLDKFSLLPYTKWVMKPKFDVGGVSLMIQTQSMSFEFLVTNSTVCLSSVDGISKESVTEDLVGVHMPINELIRKMKSRGLNLFPDNDSFLYVVDNTAKDVVLEDHACMALAMFSDALEFQSCQWNFDSKRRKLAFLVREQTQQAYNLELRLRTVTATALSAFLYRCNDEDGSLDESKLDNLGFCADVYSLLEKAFAHATPTSALNPLQVITVYSLLVRTKVLSYCGFYRKDTTSSSSDTSKKSPKRKGKKTGNKVQRRYGNKAAAGSRSSQATISLVAESVDGISIK</sequence>
<feature type="compositionally biased region" description="Basic residues" evidence="2">
    <location>
        <begin position="1"/>
        <end position="10"/>
    </location>
</feature>
<feature type="non-terminal residue" evidence="5">
    <location>
        <position position="1"/>
    </location>
</feature>
<dbReference type="PANTHER" id="PTHR20929">
    <property type="entry name" value="LUNG ADENOMA SUSCEPTIBILITY 1-RELATED"/>
    <property type="match status" value="1"/>
</dbReference>
<accession>A0A0A9YJ18</accession>
<reference evidence="6" key="3">
    <citation type="submission" date="2014-09" db="EMBL/GenBank/DDBJ databases">
        <authorList>
            <person name="Magalhaes I.L.F."/>
            <person name="Oliveira U."/>
            <person name="Santos F.R."/>
            <person name="Vidigal T.H.D.A."/>
            <person name="Brescovit A.D."/>
            <person name="Santos A.J."/>
        </authorList>
    </citation>
    <scope>NUCLEOTIDE SEQUENCE</scope>
</reference>
<dbReference type="EMBL" id="GBRD01012962">
    <property type="protein sequence ID" value="JAG52864.1"/>
    <property type="molecule type" value="Transcribed_RNA"/>
</dbReference>
<feature type="domain" description="CASC1 C-terminal" evidence="3">
    <location>
        <begin position="739"/>
        <end position="922"/>
    </location>
</feature>
<feature type="region of interest" description="Disordered" evidence="2">
    <location>
        <begin position="562"/>
        <end position="587"/>
    </location>
</feature>